<evidence type="ECO:0000313" key="2">
    <source>
        <dbReference type="EMBL" id="KAH7060567.1"/>
    </source>
</evidence>
<dbReference type="EMBL" id="JAGTJR010000005">
    <property type="protein sequence ID" value="KAH7060567.1"/>
    <property type="molecule type" value="Genomic_DNA"/>
</dbReference>
<feature type="region of interest" description="Disordered" evidence="1">
    <location>
        <begin position="1"/>
        <end position="98"/>
    </location>
</feature>
<gene>
    <name evidence="2" type="ORF">B0J12DRAFT_337350</name>
</gene>
<protein>
    <submittedName>
        <fullName evidence="2">Uncharacterized protein</fullName>
    </submittedName>
</protein>
<accession>A0ABQ8GLL9</accession>
<feature type="compositionally biased region" description="Low complexity" evidence="1">
    <location>
        <begin position="58"/>
        <end position="67"/>
    </location>
</feature>
<sequence length="187" mass="21326">MTTPSSPSSLKDMADESRPASPKRSHADMESTSGQHGQRDSPVEVSSAQFSSEDDGESAQSSASPPAEENKRHHEHRQTQFQSSEDDLDPEAPLDPFDWQELEGRYHDEMTYRQAEEEALFMEFERLMAFFKLWAGTSVSHEVDRTFARLRTRMAHVQHSEESLEKKREHYINVVAAFERALELLGG</sequence>
<evidence type="ECO:0000256" key="1">
    <source>
        <dbReference type="SAM" id="MobiDB-lite"/>
    </source>
</evidence>
<comment type="caution">
    <text evidence="2">The sequence shown here is derived from an EMBL/GenBank/DDBJ whole genome shotgun (WGS) entry which is preliminary data.</text>
</comment>
<proteinExistence type="predicted"/>
<keyword evidence="3" id="KW-1185">Reference proteome</keyword>
<evidence type="ECO:0000313" key="3">
    <source>
        <dbReference type="Proteomes" id="UP000774617"/>
    </source>
</evidence>
<dbReference type="Proteomes" id="UP000774617">
    <property type="component" value="Unassembled WGS sequence"/>
</dbReference>
<organism evidence="2 3">
    <name type="scientific">Macrophomina phaseolina</name>
    <dbReference type="NCBI Taxonomy" id="35725"/>
    <lineage>
        <taxon>Eukaryota</taxon>
        <taxon>Fungi</taxon>
        <taxon>Dikarya</taxon>
        <taxon>Ascomycota</taxon>
        <taxon>Pezizomycotina</taxon>
        <taxon>Dothideomycetes</taxon>
        <taxon>Dothideomycetes incertae sedis</taxon>
        <taxon>Botryosphaeriales</taxon>
        <taxon>Botryosphaeriaceae</taxon>
        <taxon>Macrophomina</taxon>
    </lineage>
</organism>
<name>A0ABQ8GLL9_9PEZI</name>
<reference evidence="2 3" key="1">
    <citation type="journal article" date="2021" name="Nat. Commun.">
        <title>Genetic determinants of endophytism in the Arabidopsis root mycobiome.</title>
        <authorList>
            <person name="Mesny F."/>
            <person name="Miyauchi S."/>
            <person name="Thiergart T."/>
            <person name="Pickel B."/>
            <person name="Atanasova L."/>
            <person name="Karlsson M."/>
            <person name="Huettel B."/>
            <person name="Barry K.W."/>
            <person name="Haridas S."/>
            <person name="Chen C."/>
            <person name="Bauer D."/>
            <person name="Andreopoulos W."/>
            <person name="Pangilinan J."/>
            <person name="LaButti K."/>
            <person name="Riley R."/>
            <person name="Lipzen A."/>
            <person name="Clum A."/>
            <person name="Drula E."/>
            <person name="Henrissat B."/>
            <person name="Kohler A."/>
            <person name="Grigoriev I.V."/>
            <person name="Martin F.M."/>
            <person name="Hacquard S."/>
        </authorList>
    </citation>
    <scope>NUCLEOTIDE SEQUENCE [LARGE SCALE GENOMIC DNA]</scope>
    <source>
        <strain evidence="2 3">MPI-SDFR-AT-0080</strain>
    </source>
</reference>